<dbReference type="InterPro" id="IPR036236">
    <property type="entry name" value="Znf_C2H2_sf"/>
</dbReference>
<dbReference type="SUPFAM" id="SSF57667">
    <property type="entry name" value="beta-beta-alpha zinc fingers"/>
    <property type="match status" value="1"/>
</dbReference>
<evidence type="ECO:0008006" key="2">
    <source>
        <dbReference type="Google" id="ProtNLM"/>
    </source>
</evidence>
<reference evidence="1" key="1">
    <citation type="journal article" date="2020" name="Nature">
        <title>Giant virus diversity and host interactions through global metagenomics.</title>
        <authorList>
            <person name="Schulz F."/>
            <person name="Roux S."/>
            <person name="Paez-Espino D."/>
            <person name="Jungbluth S."/>
            <person name="Walsh D.A."/>
            <person name="Denef V.J."/>
            <person name="McMahon K.D."/>
            <person name="Konstantinidis K.T."/>
            <person name="Eloe-Fadrosh E.A."/>
            <person name="Kyrpides N.C."/>
            <person name="Woyke T."/>
        </authorList>
    </citation>
    <scope>NUCLEOTIDE SEQUENCE</scope>
    <source>
        <strain evidence="1">GVMAG-S-ERX556022-25</strain>
    </source>
</reference>
<protein>
    <recommendedName>
        <fullName evidence="2">C2H2-type domain-containing protein</fullName>
    </recommendedName>
</protein>
<dbReference type="AlphaFoldDB" id="A0A6C0AZE7"/>
<proteinExistence type="predicted"/>
<dbReference type="EMBL" id="MN738809">
    <property type="protein sequence ID" value="QHS84585.1"/>
    <property type="molecule type" value="Genomic_DNA"/>
</dbReference>
<evidence type="ECO:0000313" key="1">
    <source>
        <dbReference type="EMBL" id="QHS84585.1"/>
    </source>
</evidence>
<sequence>MSSENPQSPKKYNYCEICDYKCISTKDFNKHLMTKKHNAQKCSKMLKKNPFFTCECGKNYKHIQSMNRHKKRCFFEQQEKTNNRIENLNQEINYKEMFLKMINENKELRCQISELIPKVGNNNNNNNSTTINNKQKFNINIFLNEQCKDALTMNEFIDKIKITLDNLLVTKNKGLSEGVSNIFIENMNKLSLHERPIHCTDVKRETVYIKSGGLGMGDDFPQWEKDEANIKLKQAISKVSDTQRKNLDLWVQKHPNWKENSVDQDEYMMLIKNCTDDLKENNKEEKVIKKLCNSIYLNNN</sequence>
<name>A0A6C0AZE7_9ZZZZ</name>
<accession>A0A6C0AZE7</accession>
<organism evidence="1">
    <name type="scientific">viral metagenome</name>
    <dbReference type="NCBI Taxonomy" id="1070528"/>
    <lineage>
        <taxon>unclassified sequences</taxon>
        <taxon>metagenomes</taxon>
        <taxon>organismal metagenomes</taxon>
    </lineage>
</organism>